<reference evidence="2" key="1">
    <citation type="submission" date="2014-11" db="EMBL/GenBank/DDBJ databases">
        <authorList>
            <person name="Amaro Gonzalez C."/>
        </authorList>
    </citation>
    <scope>NUCLEOTIDE SEQUENCE</scope>
</reference>
<dbReference type="AlphaFoldDB" id="A0A0E9W2F2"/>
<name>A0A0E9W2F2_ANGAN</name>
<feature type="region of interest" description="Disordered" evidence="1">
    <location>
        <begin position="1"/>
        <end position="30"/>
    </location>
</feature>
<reference evidence="2" key="2">
    <citation type="journal article" date="2015" name="Fish Shellfish Immunol.">
        <title>Early steps in the European eel (Anguilla anguilla)-Vibrio vulnificus interaction in the gills: Role of the RtxA13 toxin.</title>
        <authorList>
            <person name="Callol A."/>
            <person name="Pajuelo D."/>
            <person name="Ebbesson L."/>
            <person name="Teles M."/>
            <person name="MacKenzie S."/>
            <person name="Amaro C."/>
        </authorList>
    </citation>
    <scope>NUCLEOTIDE SEQUENCE</scope>
</reference>
<dbReference type="EMBL" id="GBXM01024045">
    <property type="protein sequence ID" value="JAH84532.1"/>
    <property type="molecule type" value="Transcribed_RNA"/>
</dbReference>
<accession>A0A0E9W2F2</accession>
<proteinExistence type="predicted"/>
<feature type="compositionally biased region" description="Basic and acidic residues" evidence="1">
    <location>
        <begin position="7"/>
        <end position="23"/>
    </location>
</feature>
<evidence type="ECO:0000313" key="2">
    <source>
        <dbReference type="EMBL" id="JAH84532.1"/>
    </source>
</evidence>
<evidence type="ECO:0000256" key="1">
    <source>
        <dbReference type="SAM" id="MobiDB-lite"/>
    </source>
</evidence>
<organism evidence="2">
    <name type="scientific">Anguilla anguilla</name>
    <name type="common">European freshwater eel</name>
    <name type="synonym">Muraena anguilla</name>
    <dbReference type="NCBI Taxonomy" id="7936"/>
    <lineage>
        <taxon>Eukaryota</taxon>
        <taxon>Metazoa</taxon>
        <taxon>Chordata</taxon>
        <taxon>Craniata</taxon>
        <taxon>Vertebrata</taxon>
        <taxon>Euteleostomi</taxon>
        <taxon>Actinopterygii</taxon>
        <taxon>Neopterygii</taxon>
        <taxon>Teleostei</taxon>
        <taxon>Anguilliformes</taxon>
        <taxon>Anguillidae</taxon>
        <taxon>Anguilla</taxon>
    </lineage>
</organism>
<sequence length="30" mass="3557">MTGKPQRVRDRDGRERFPPHNKELQSAVNH</sequence>
<protein>
    <submittedName>
        <fullName evidence="2">Uncharacterized protein</fullName>
    </submittedName>
</protein>